<reference evidence="1" key="1">
    <citation type="journal article" date="2019" name="MBio">
        <title>Virus Genomes from Deep Sea Sediments Expand the Ocean Megavirome and Support Independent Origins of Viral Gigantism.</title>
        <authorList>
            <person name="Backstrom D."/>
            <person name="Yutin N."/>
            <person name="Jorgensen S.L."/>
            <person name="Dharamshi J."/>
            <person name="Homa F."/>
            <person name="Zaremba-Niedwiedzka K."/>
            <person name="Spang A."/>
            <person name="Wolf Y.I."/>
            <person name="Koonin E.V."/>
            <person name="Ettema T.J."/>
        </authorList>
    </citation>
    <scope>NUCLEOTIDE SEQUENCE</scope>
</reference>
<name>A0A481YR97_9VIRU</name>
<dbReference type="EMBL" id="MK500327">
    <property type="protein sequence ID" value="QBK85698.1"/>
    <property type="molecule type" value="Genomic_DNA"/>
</dbReference>
<proteinExistence type="predicted"/>
<sequence length="421" mass="43232">MGDNPANSSVTRNVLNLIGQVRITIPIVSSATTNPQKQGSLIFDPITLTLYVSNGAVWVAIANSTTVVIGLASQYEQAPVLPLDPNGTTTGVVWVRNDGPPNVLVFTDNTGVDHDLTGAGPAETLAATLAAGNTTGGTNIEITSGDRVIFADDAFLQIGTGNDLVINHNGTNTSFVNSTGDLLFDNQGATGNMLFSIGTDTLATAYRFRNQSGVTSLQIFGTGEVDVLSRFIVSSPATFNDAMIITAPDLTTGGALNIISSSSSTGQRNLVTIFSSNVNAINTRNLVLSNSAPGSRCLLVSGGSVDLFDSVELHIGTGNDLTIAHDGTNTSFVNTTGDLTFDNTGTTATTSFQLGTDTTATVWEVLNNSGTAIFQVQGSGAVSIPSIKSGATQGGAGAAADELWKTSGHATLPDNVVLIGV</sequence>
<organism evidence="1">
    <name type="scientific">Marseillevirus LCMAC101</name>
    <dbReference type="NCBI Taxonomy" id="2506602"/>
    <lineage>
        <taxon>Viruses</taxon>
        <taxon>Varidnaviria</taxon>
        <taxon>Bamfordvirae</taxon>
        <taxon>Nucleocytoviricota</taxon>
        <taxon>Megaviricetes</taxon>
        <taxon>Pimascovirales</taxon>
        <taxon>Pimascovirales incertae sedis</taxon>
        <taxon>Marseilleviridae</taxon>
    </lineage>
</organism>
<evidence type="ECO:0000313" key="1">
    <source>
        <dbReference type="EMBL" id="QBK85698.1"/>
    </source>
</evidence>
<protein>
    <submittedName>
        <fullName evidence="1">Uncharacterized protein</fullName>
    </submittedName>
</protein>
<accession>A0A481YR97</accession>
<gene>
    <name evidence="1" type="ORF">LCMAC101_02930</name>
</gene>